<reference evidence="1" key="3">
    <citation type="submission" date="2025-09" db="UniProtKB">
        <authorList>
            <consortium name="Ensembl"/>
        </authorList>
    </citation>
    <scope>IDENTIFICATION</scope>
    <source>
        <strain evidence="1">Thoroughbred</strain>
    </source>
</reference>
<evidence type="ECO:0000313" key="1">
    <source>
        <dbReference type="Ensembl" id="ENSECAP00000076643.1"/>
    </source>
</evidence>
<dbReference type="GeneTree" id="ENSGT00940000155377"/>
<reference evidence="1" key="2">
    <citation type="submission" date="2025-08" db="UniProtKB">
        <authorList>
            <consortium name="Ensembl"/>
        </authorList>
    </citation>
    <scope>IDENTIFICATION</scope>
    <source>
        <strain evidence="1">Thoroughbred</strain>
    </source>
</reference>
<dbReference type="Ensembl" id="ENSECAT00000126151.1">
    <property type="protein sequence ID" value="ENSECAP00000076643.1"/>
    <property type="gene ID" value="ENSECAG00000012013.4"/>
</dbReference>
<reference evidence="1 2" key="1">
    <citation type="journal article" date="2009" name="Science">
        <title>Genome sequence, comparative analysis, and population genetics of the domestic horse.</title>
        <authorList>
            <consortium name="Broad Institute Genome Sequencing Platform"/>
            <consortium name="Broad Institute Whole Genome Assembly Team"/>
            <person name="Wade C.M."/>
            <person name="Giulotto E."/>
            <person name="Sigurdsson S."/>
            <person name="Zoli M."/>
            <person name="Gnerre S."/>
            <person name="Imsland F."/>
            <person name="Lear T.L."/>
            <person name="Adelson D.L."/>
            <person name="Bailey E."/>
            <person name="Bellone R.R."/>
            <person name="Bloecker H."/>
            <person name="Distl O."/>
            <person name="Edgar R.C."/>
            <person name="Garber M."/>
            <person name="Leeb T."/>
            <person name="Mauceli E."/>
            <person name="MacLeod J.N."/>
            <person name="Penedo M.C.T."/>
            <person name="Raison J.M."/>
            <person name="Sharpe T."/>
            <person name="Vogel J."/>
            <person name="Andersson L."/>
            <person name="Antczak D.F."/>
            <person name="Biagi T."/>
            <person name="Binns M.M."/>
            <person name="Chowdhary B.P."/>
            <person name="Coleman S.J."/>
            <person name="Della Valle G."/>
            <person name="Fryc S."/>
            <person name="Guerin G."/>
            <person name="Hasegawa T."/>
            <person name="Hill E.W."/>
            <person name="Jurka J."/>
            <person name="Kiialainen A."/>
            <person name="Lindgren G."/>
            <person name="Liu J."/>
            <person name="Magnani E."/>
            <person name="Mickelson J.R."/>
            <person name="Murray J."/>
            <person name="Nergadze S.G."/>
            <person name="Onofrio R."/>
            <person name="Pedroni S."/>
            <person name="Piras M.F."/>
            <person name="Raudsepp T."/>
            <person name="Rocchi M."/>
            <person name="Roeed K.H."/>
            <person name="Ryder O.A."/>
            <person name="Searle S."/>
            <person name="Skow L."/>
            <person name="Swinburne J.E."/>
            <person name="Syvaenen A.C."/>
            <person name="Tozaki T."/>
            <person name="Valberg S.J."/>
            <person name="Vaudin M."/>
            <person name="White J.R."/>
            <person name="Zody M.C."/>
            <person name="Lander E.S."/>
            <person name="Lindblad-Toh K."/>
        </authorList>
    </citation>
    <scope>NUCLEOTIDE SEQUENCE [LARGE SCALE GENOMIC DNA]</scope>
    <source>
        <strain evidence="1 2">Thoroughbred</strain>
    </source>
</reference>
<evidence type="ECO:0000313" key="2">
    <source>
        <dbReference type="Proteomes" id="UP000002281"/>
    </source>
</evidence>
<proteinExistence type="predicted"/>
<dbReference type="Proteomes" id="UP000002281">
    <property type="component" value="Chromosome 10"/>
</dbReference>
<organism evidence="1 2">
    <name type="scientific">Equus caballus</name>
    <name type="common">Horse</name>
    <dbReference type="NCBI Taxonomy" id="9796"/>
    <lineage>
        <taxon>Eukaryota</taxon>
        <taxon>Metazoa</taxon>
        <taxon>Chordata</taxon>
        <taxon>Craniata</taxon>
        <taxon>Vertebrata</taxon>
        <taxon>Euteleostomi</taxon>
        <taxon>Mammalia</taxon>
        <taxon>Eutheria</taxon>
        <taxon>Laurasiatheria</taxon>
        <taxon>Perissodactyla</taxon>
        <taxon>Equidae</taxon>
        <taxon>Equus</taxon>
    </lineage>
</organism>
<dbReference type="AlphaFoldDB" id="A0A9L0SRM5"/>
<sequence length="141" mass="16183">MALPRLTGALRSFSNVTKQDNYNEEVADLKMKRSKLHEQIVGLDLTWKKIVKFLNEKLETSEMQSVNEDLKDILQAEAMKTSAFIAGAKMILPEGIQRENNKMYEEVKIPYSEPMPVGFEEKPVYIQDLDEIGQLAFKGMR</sequence>
<protein>
    <submittedName>
        <fullName evidence="1">Activating signal cointegrator 1 complex subunit 3</fullName>
    </submittedName>
</protein>
<gene>
    <name evidence="1" type="primary">ASCC3</name>
</gene>
<name>A0A9L0SRM5_HORSE</name>
<keyword evidence="2" id="KW-1185">Reference proteome</keyword>
<accession>A0A9L0SRM5</accession>